<comment type="cofactor">
    <cofactor evidence="11">
        <name>Zn(2+)</name>
        <dbReference type="ChEBI" id="CHEBI:29105"/>
    </cofactor>
    <text evidence="11">The zinc ions have a structural role.</text>
</comment>
<evidence type="ECO:0000313" key="15">
    <source>
        <dbReference type="Proteomes" id="UP000801492"/>
    </source>
</evidence>
<dbReference type="Pfam" id="PF12851">
    <property type="entry name" value="Tet_JBP"/>
    <property type="match status" value="1"/>
</dbReference>
<organism evidence="14 15">
    <name type="scientific">Ignelater luminosus</name>
    <name type="common">Cucubano</name>
    <name type="synonym">Pyrophorus luminosus</name>
    <dbReference type="NCBI Taxonomy" id="2038154"/>
    <lineage>
        <taxon>Eukaryota</taxon>
        <taxon>Metazoa</taxon>
        <taxon>Ecdysozoa</taxon>
        <taxon>Arthropoda</taxon>
        <taxon>Hexapoda</taxon>
        <taxon>Insecta</taxon>
        <taxon>Pterygota</taxon>
        <taxon>Neoptera</taxon>
        <taxon>Endopterygota</taxon>
        <taxon>Coleoptera</taxon>
        <taxon>Polyphaga</taxon>
        <taxon>Elateriformia</taxon>
        <taxon>Elateroidea</taxon>
        <taxon>Elateridae</taxon>
        <taxon>Agrypninae</taxon>
        <taxon>Pyrophorini</taxon>
        <taxon>Ignelater</taxon>
    </lineage>
</organism>
<dbReference type="GO" id="GO:0045944">
    <property type="term" value="P:positive regulation of transcription by RNA polymerase II"/>
    <property type="evidence" value="ECO:0007669"/>
    <property type="project" value="TreeGrafter"/>
</dbReference>
<reference evidence="14" key="1">
    <citation type="submission" date="2019-08" db="EMBL/GenBank/DDBJ databases">
        <title>The genome of the North American firefly Photinus pyralis.</title>
        <authorList>
            <consortium name="Photinus pyralis genome working group"/>
            <person name="Fallon T.R."/>
            <person name="Sander Lower S.E."/>
            <person name="Weng J.-K."/>
        </authorList>
    </citation>
    <scope>NUCLEOTIDE SEQUENCE</scope>
    <source>
        <strain evidence="14">TRF0915ILg1</strain>
        <tissue evidence="14">Whole body</tissue>
    </source>
</reference>
<dbReference type="CDD" id="cd18892">
    <property type="entry name" value="TET"/>
    <property type="match status" value="1"/>
</dbReference>
<keyword evidence="3" id="KW-0158">Chromosome</keyword>
<evidence type="ECO:0000256" key="1">
    <source>
        <dbReference type="ARBA" id="ARBA00004286"/>
    </source>
</evidence>
<protein>
    <recommendedName>
        <fullName evidence="11">Methylcytosine dioxygenase TET</fullName>
        <ecNumber evidence="11">1.14.11.80</ecNumber>
    </recommendedName>
</protein>
<keyword evidence="7 11" id="KW-0560">Oxidoreductase</keyword>
<dbReference type="OrthoDB" id="8854879at2759"/>
<evidence type="ECO:0000259" key="13">
    <source>
        <dbReference type="SMART" id="SM01333"/>
    </source>
</evidence>
<evidence type="ECO:0000256" key="8">
    <source>
        <dbReference type="ARBA" id="ARBA00023004"/>
    </source>
</evidence>
<gene>
    <name evidence="14" type="ORF">ILUMI_23970</name>
</gene>
<dbReference type="Proteomes" id="UP000801492">
    <property type="component" value="Unassembled WGS sequence"/>
</dbReference>
<evidence type="ECO:0000256" key="7">
    <source>
        <dbReference type="ARBA" id="ARBA00023002"/>
    </source>
</evidence>
<feature type="compositionally biased region" description="Polar residues" evidence="12">
    <location>
        <begin position="85"/>
        <end position="115"/>
    </location>
</feature>
<dbReference type="SMART" id="SM01333">
    <property type="entry name" value="Tet_JBP"/>
    <property type="match status" value="1"/>
</dbReference>
<evidence type="ECO:0000256" key="11">
    <source>
        <dbReference type="RuleBase" id="RU367064"/>
    </source>
</evidence>
<dbReference type="EC" id="1.14.11.80" evidence="11"/>
<evidence type="ECO:0000313" key="14">
    <source>
        <dbReference type="EMBL" id="KAF2882203.1"/>
    </source>
</evidence>
<feature type="compositionally biased region" description="Polar residues" evidence="12">
    <location>
        <begin position="943"/>
        <end position="966"/>
    </location>
</feature>
<evidence type="ECO:0000256" key="12">
    <source>
        <dbReference type="SAM" id="MobiDB-lite"/>
    </source>
</evidence>
<dbReference type="GO" id="GO:0008270">
    <property type="term" value="F:zinc ion binding"/>
    <property type="evidence" value="ECO:0007669"/>
    <property type="project" value="UniProtKB-UniRule"/>
</dbReference>
<dbReference type="PANTHER" id="PTHR23358:SF6">
    <property type="entry name" value="METHYLCYTOSINE DIOXYGENASE TET"/>
    <property type="match status" value="1"/>
</dbReference>
<evidence type="ECO:0000256" key="4">
    <source>
        <dbReference type="ARBA" id="ARBA00022723"/>
    </source>
</evidence>
<name>A0A8K0C7V6_IGNLU</name>
<dbReference type="AlphaFoldDB" id="A0A8K0C7V6"/>
<dbReference type="GO" id="GO:0070579">
    <property type="term" value="F:DNA 5-methylcytosine dioxygenase activity"/>
    <property type="evidence" value="ECO:0007669"/>
    <property type="project" value="UniProtKB-UniRule"/>
</dbReference>
<dbReference type="GO" id="GO:0005694">
    <property type="term" value="C:chromosome"/>
    <property type="evidence" value="ECO:0007669"/>
    <property type="project" value="UniProtKB-SubCell"/>
</dbReference>
<keyword evidence="15" id="KW-1185">Reference proteome</keyword>
<feature type="compositionally biased region" description="Polar residues" evidence="12">
    <location>
        <begin position="236"/>
        <end position="255"/>
    </location>
</feature>
<evidence type="ECO:0000256" key="2">
    <source>
        <dbReference type="ARBA" id="ARBA00007502"/>
    </source>
</evidence>
<comment type="caution">
    <text evidence="14">The sequence shown here is derived from an EMBL/GenBank/DDBJ whole genome shotgun (WGS) entry which is preliminary data.</text>
</comment>
<evidence type="ECO:0000256" key="10">
    <source>
        <dbReference type="ARBA" id="ARBA00049431"/>
    </source>
</evidence>
<comment type="subcellular location">
    <subcellularLocation>
        <location evidence="1">Chromosome</location>
    </subcellularLocation>
</comment>
<dbReference type="InterPro" id="IPR024779">
    <property type="entry name" value="2OGFeDO_JBP1/TET_oxygenase_dom"/>
</dbReference>
<dbReference type="InterPro" id="IPR046942">
    <property type="entry name" value="TET_oxygenase"/>
</dbReference>
<dbReference type="GO" id="GO:0040029">
    <property type="term" value="P:epigenetic regulation of gene expression"/>
    <property type="evidence" value="ECO:0007669"/>
    <property type="project" value="InterPro"/>
</dbReference>
<comment type="catalytic activity">
    <reaction evidence="9 11">
        <text>a 5-formyl-2'-deoxycytidine in DNA + 2-oxoglutarate + O2 = a 5-carboxyl-2'-deoxycytidine in DNA + succinate + CO2 + H(+)</text>
        <dbReference type="Rhea" id="RHEA:53832"/>
        <dbReference type="Rhea" id="RHEA-COMP:13656"/>
        <dbReference type="Rhea" id="RHEA-COMP:13657"/>
        <dbReference type="ChEBI" id="CHEBI:15378"/>
        <dbReference type="ChEBI" id="CHEBI:15379"/>
        <dbReference type="ChEBI" id="CHEBI:16526"/>
        <dbReference type="ChEBI" id="CHEBI:16810"/>
        <dbReference type="ChEBI" id="CHEBI:30031"/>
        <dbReference type="ChEBI" id="CHEBI:137731"/>
        <dbReference type="ChEBI" id="CHEBI:137732"/>
        <dbReference type="EC" id="1.14.11.80"/>
    </reaction>
</comment>
<dbReference type="InterPro" id="IPR040175">
    <property type="entry name" value="TET1/2/3"/>
</dbReference>
<sequence length="981" mass="110551">MAPMPFYADPNRFSTPVWQADPTQGWAQGQFIQQIPAVSQPPLEGYPQQYSNGIYQATYQQPPGFESNTFYTGAVQVLARPPSAPNQTQLATRPNGSYSHTPSPVSTQPQQTNQRNNISGQYQQEYASNNQNYVPPTTPTGGSVDSSQTGGISRPSSVNSAANVPTNNQNFQTQHAGSFTPISSSNFSPVSNAGSSFVNSNMTTSSGNAIPGYPPVNSHPQLVSHNYSGGYPGNELSGQNSTTENCHSKSSQQWSEDSDGNIWEQNGPPQQTCNKESAKSNSSEIQQYPHNRSSQNIQIKTEETRYNNQQNDNKQTDHQISQDQSKEITTEMQFSQADRINLNSKLKTMILNKQQQQLENKMESQKIEHNKTGHFLSYSHHRQPYNLGDGGGFPKYPLSRDAVPQTYVNEMNHKNVIKENNQRPFFNSDQNFRFLEGVHNKFNNFNSLDCESVKHKSFSQNQKLNDVLVSRAELTKQEDLHIKNEINVKSEYNNIYHMGNLKGINSNFIKDEKITQEISPQKLNNLTEIGKQNYWNEKDNQKPLFNGIKIKEEKTVQKRSPLLNCTPESDKFKNTVGVEIPPCECLPHQQVTPEPGSYYTHLGCANSLVSLRKDLEDRTGVNGKALRIEKILYTGKEGKTPQGCPIAKWILRRANYEEKYLIIVKQRPGHFCHSAVIVVCIVAWDGVLQGDADAIYGMLCEKLNKYGLPTNRRCATNEPRTCACQGLDPESCGASFSFGCSWSMYYNGCKYARSKTVRKFRLSVKTEEDEVEERLQNLATNLSPLYKLLAPQSFKNQCQYEHIASDCRLGLKPGRPFSGVTACMDFCAHAHKDFHNMNNGCTVVVTLTKHREFSKPEDEQLHVLPLYVMDNTDEFGSRRDQEEKIINGSIEVLERYHCEVRVRNIPQPTCRRNNVKKRKDSLQEKPKGLAAKKEYTTPPRAPSNCNSPQRTPIKQLQSNHVSSTVLHHSDYSPMGSISRRG</sequence>
<dbReference type="GO" id="GO:0141166">
    <property type="term" value="P:chromosomal 5-methylcytosine DNA demethylation pathway"/>
    <property type="evidence" value="ECO:0007669"/>
    <property type="project" value="UniProtKB-UniRule"/>
</dbReference>
<keyword evidence="4 11" id="KW-0479">Metal-binding</keyword>
<feature type="compositionally biased region" description="Basic and acidic residues" evidence="12">
    <location>
        <begin position="920"/>
        <end position="935"/>
    </location>
</feature>
<evidence type="ECO:0000256" key="6">
    <source>
        <dbReference type="ARBA" id="ARBA00022964"/>
    </source>
</evidence>
<comment type="function">
    <text evidence="11">Dioxygenase that catalyzes the conversion of the modified genomic base 5-methylcytosine (5mC) into 5-hydroxymethylcytosine (5hmC) and plays a key role in epigenetic chromatin reprogramming during embryonic development.</text>
</comment>
<dbReference type="PANTHER" id="PTHR23358">
    <property type="entry name" value="METHYLCYTOSINE DIOXYGENASE TET"/>
    <property type="match status" value="1"/>
</dbReference>
<comment type="similarity">
    <text evidence="2 11">Belongs to the TET family.</text>
</comment>
<accession>A0A8K0C7V6</accession>
<comment type="cofactor">
    <cofactor evidence="11">
        <name>Fe(2+)</name>
        <dbReference type="ChEBI" id="CHEBI:29033"/>
    </cofactor>
    <text evidence="11">Binds 1 Fe(2+) ion per subunit.</text>
</comment>
<dbReference type="GO" id="GO:0005634">
    <property type="term" value="C:nucleus"/>
    <property type="evidence" value="ECO:0007669"/>
    <property type="project" value="UniProtKB-UniRule"/>
</dbReference>
<feature type="compositionally biased region" description="Polar residues" evidence="12">
    <location>
        <begin position="218"/>
        <end position="227"/>
    </location>
</feature>
<keyword evidence="8 11" id="KW-0408">Iron</keyword>
<feature type="region of interest" description="Disordered" evidence="12">
    <location>
        <begin position="82"/>
        <end position="115"/>
    </location>
</feature>
<feature type="region of interest" description="Disordered" evidence="12">
    <location>
        <begin position="209"/>
        <end position="297"/>
    </location>
</feature>
<dbReference type="EMBL" id="VTPC01090643">
    <property type="protein sequence ID" value="KAF2882203.1"/>
    <property type="molecule type" value="Genomic_DNA"/>
</dbReference>
<keyword evidence="5 11" id="KW-0862">Zinc</keyword>
<feature type="domain" description="Methylcytosine dioxygenase TET1-3 oxygenase" evidence="13">
    <location>
        <begin position="741"/>
        <end position="980"/>
    </location>
</feature>
<evidence type="ECO:0000256" key="9">
    <source>
        <dbReference type="ARBA" id="ARBA00047840"/>
    </source>
</evidence>
<keyword evidence="6 11" id="KW-0223">Dioxygenase</keyword>
<comment type="catalytic activity">
    <reaction evidence="10 11">
        <text>a 5-hydroxymethyl-2'-deoxycytidine in DNA + 2-oxoglutarate + O2 = a 5-formyl-2'-deoxycytidine in DNA + succinate + CO2 + H2O</text>
        <dbReference type="Rhea" id="RHEA:53828"/>
        <dbReference type="Rhea" id="RHEA-COMP:13315"/>
        <dbReference type="Rhea" id="RHEA-COMP:13656"/>
        <dbReference type="ChEBI" id="CHEBI:15377"/>
        <dbReference type="ChEBI" id="CHEBI:15379"/>
        <dbReference type="ChEBI" id="CHEBI:16526"/>
        <dbReference type="ChEBI" id="CHEBI:16810"/>
        <dbReference type="ChEBI" id="CHEBI:30031"/>
        <dbReference type="ChEBI" id="CHEBI:136731"/>
        <dbReference type="ChEBI" id="CHEBI:137731"/>
        <dbReference type="EC" id="1.14.11.80"/>
    </reaction>
</comment>
<feature type="compositionally biased region" description="Polar residues" evidence="12">
    <location>
        <begin position="263"/>
        <end position="297"/>
    </location>
</feature>
<proteinExistence type="inferred from homology"/>
<feature type="region of interest" description="Disordered" evidence="12">
    <location>
        <begin position="129"/>
        <end position="182"/>
    </location>
</feature>
<comment type="catalytic activity">
    <reaction evidence="11">
        <text>a 5-methyl-2'-deoxycytidine in DNA + 2-oxoglutarate + O2 = a 5-hydroxymethyl-2'-deoxycytidine in DNA + succinate + CO2</text>
        <dbReference type="Rhea" id="RHEA:52636"/>
        <dbReference type="Rhea" id="RHEA-COMP:11370"/>
        <dbReference type="Rhea" id="RHEA-COMP:13315"/>
        <dbReference type="ChEBI" id="CHEBI:15379"/>
        <dbReference type="ChEBI" id="CHEBI:16526"/>
        <dbReference type="ChEBI" id="CHEBI:16810"/>
        <dbReference type="ChEBI" id="CHEBI:30031"/>
        <dbReference type="ChEBI" id="CHEBI:85454"/>
        <dbReference type="ChEBI" id="CHEBI:136731"/>
        <dbReference type="EC" id="1.14.11.80"/>
    </reaction>
</comment>
<evidence type="ECO:0000256" key="5">
    <source>
        <dbReference type="ARBA" id="ARBA00022833"/>
    </source>
</evidence>
<feature type="region of interest" description="Disordered" evidence="12">
    <location>
        <begin position="910"/>
        <end position="981"/>
    </location>
</feature>
<evidence type="ECO:0000256" key="3">
    <source>
        <dbReference type="ARBA" id="ARBA00022454"/>
    </source>
</evidence>